<feature type="compositionally biased region" description="Pro residues" evidence="1">
    <location>
        <begin position="367"/>
        <end position="377"/>
    </location>
</feature>
<evidence type="ECO:0000256" key="3">
    <source>
        <dbReference type="SAM" id="SignalP"/>
    </source>
</evidence>
<dbReference type="OMA" id="KPFMMEV"/>
<accession>A0A7I4XT69</accession>
<evidence type="ECO:0000313" key="4">
    <source>
        <dbReference type="Proteomes" id="UP000025227"/>
    </source>
</evidence>
<sequence>MSLSCMLFLMMSVLASTGKRIKCAKGDLRKPFMMEVVKLGDYDYPKSAVAVYCSMTFMYNAGFCRDGGHVTKIQTGYAQFGSKKDLRTAAKGKLENFCVILSESTTCFCLQNGCNSNVPNIMKIFNENLNRRELWTQVYLKYNEDLVRPNRTEEDMIDQCLFDEFPIYYVDGEKYVPEEGEKKTEEKEEQQKSSGEDDPAVFYVTIIGGVVPLVMLGISCILFQSWESKRRSRLLNYSKRSREEGEDEDYGTEDRPREDELDTSKNLAPVRKPSSEASLIGPKQGQRDVSLIGPKEVVHEEGHRPRDEGPPSREGIPLSFETLPPLPGDPRPSNKTSSLEPLDDGGYESIDPLAAERAVEAANKELIPPPPPPPKAMPPRSGTKPVPKAVPQVKQKSKISGKKRKKPGKKADTKKQPKAPAKRRK</sequence>
<dbReference type="WBParaSite" id="HCON_00007800-00002">
    <property type="protein sequence ID" value="HCON_00007800-00002"/>
    <property type="gene ID" value="HCON_00007800"/>
</dbReference>
<feature type="compositionally biased region" description="Basic residues" evidence="1">
    <location>
        <begin position="416"/>
        <end position="425"/>
    </location>
</feature>
<evidence type="ECO:0000256" key="1">
    <source>
        <dbReference type="SAM" id="MobiDB-lite"/>
    </source>
</evidence>
<feature type="chain" id="PRO_5029543757" evidence="3">
    <location>
        <begin position="19"/>
        <end position="425"/>
    </location>
</feature>
<protein>
    <submittedName>
        <fullName evidence="5">DUF4773 domain-containing protein</fullName>
    </submittedName>
</protein>
<proteinExistence type="predicted"/>
<keyword evidence="2" id="KW-0472">Membrane</keyword>
<feature type="signal peptide" evidence="3">
    <location>
        <begin position="1"/>
        <end position="18"/>
    </location>
</feature>
<name>A0A7I4XT69_HAECO</name>
<keyword evidence="2" id="KW-1133">Transmembrane helix</keyword>
<keyword evidence="4" id="KW-1185">Reference proteome</keyword>
<organism evidence="4 5">
    <name type="scientific">Haemonchus contortus</name>
    <name type="common">Barber pole worm</name>
    <dbReference type="NCBI Taxonomy" id="6289"/>
    <lineage>
        <taxon>Eukaryota</taxon>
        <taxon>Metazoa</taxon>
        <taxon>Ecdysozoa</taxon>
        <taxon>Nematoda</taxon>
        <taxon>Chromadorea</taxon>
        <taxon>Rhabditida</taxon>
        <taxon>Rhabditina</taxon>
        <taxon>Rhabditomorpha</taxon>
        <taxon>Strongyloidea</taxon>
        <taxon>Trichostrongylidae</taxon>
        <taxon>Haemonchus</taxon>
    </lineage>
</organism>
<reference evidence="5" key="1">
    <citation type="submission" date="2020-12" db="UniProtKB">
        <authorList>
            <consortium name="WormBaseParasite"/>
        </authorList>
    </citation>
    <scope>IDENTIFICATION</scope>
    <source>
        <strain evidence="5">MHco3</strain>
    </source>
</reference>
<feature type="compositionally biased region" description="Basic residues" evidence="1">
    <location>
        <begin position="395"/>
        <end position="408"/>
    </location>
</feature>
<evidence type="ECO:0000256" key="2">
    <source>
        <dbReference type="SAM" id="Phobius"/>
    </source>
</evidence>
<dbReference type="AlphaFoldDB" id="A0A7I4XT69"/>
<evidence type="ECO:0000313" key="5">
    <source>
        <dbReference type="WBParaSite" id="HCON_00007800-00002"/>
    </source>
</evidence>
<feature type="transmembrane region" description="Helical" evidence="2">
    <location>
        <begin position="200"/>
        <end position="223"/>
    </location>
</feature>
<keyword evidence="2" id="KW-0812">Transmembrane</keyword>
<dbReference type="OrthoDB" id="5885045at2759"/>
<dbReference type="Proteomes" id="UP000025227">
    <property type="component" value="Unplaced"/>
</dbReference>
<keyword evidence="3" id="KW-0732">Signal</keyword>
<feature type="compositionally biased region" description="Basic and acidic residues" evidence="1">
    <location>
        <begin position="296"/>
        <end position="311"/>
    </location>
</feature>
<feature type="region of interest" description="Disordered" evidence="1">
    <location>
        <begin position="240"/>
        <end position="425"/>
    </location>
</feature>